<dbReference type="InterPro" id="IPR019684">
    <property type="entry name" value="HofP"/>
</dbReference>
<reference evidence="2 3" key="1">
    <citation type="submission" date="2021-01" db="EMBL/GenBank/DDBJ databases">
        <title>Complete genome sequence of Pantoea eucrina OB49, a heavy metal tolerant bacterium with PGPR potential isolated from wheat in Algeria.</title>
        <authorList>
            <person name="Lekired A."/>
            <person name="Ouzari I.H."/>
        </authorList>
    </citation>
    <scope>NUCLEOTIDE SEQUENCE [LARGE SCALE GENOMIC DNA]</scope>
    <source>
        <strain evidence="2 3">OB49</strain>
    </source>
</reference>
<evidence type="ECO:0000256" key="1">
    <source>
        <dbReference type="SAM" id="SignalP"/>
    </source>
</evidence>
<dbReference type="GeneID" id="84692713"/>
<proteinExistence type="predicted"/>
<dbReference type="RefSeq" id="WP_039380932.1">
    <property type="nucleotide sequence ID" value="NZ_CP083448.1"/>
</dbReference>
<accession>A0ABS1ZAT7</accession>
<dbReference type="Pfam" id="PF10748">
    <property type="entry name" value="HofP"/>
    <property type="match status" value="1"/>
</dbReference>
<evidence type="ECO:0000313" key="2">
    <source>
        <dbReference type="EMBL" id="MBM0749075.1"/>
    </source>
</evidence>
<comment type="caution">
    <text evidence="2">The sequence shown here is derived from an EMBL/GenBank/DDBJ whole genome shotgun (WGS) entry which is preliminary data.</text>
</comment>
<keyword evidence="3" id="KW-1185">Reference proteome</keyword>
<dbReference type="Proteomes" id="UP000809137">
    <property type="component" value="Unassembled WGS sequence"/>
</dbReference>
<organism evidence="2 3">
    <name type="scientific">Pantoea eucrina</name>
    <dbReference type="NCBI Taxonomy" id="472693"/>
    <lineage>
        <taxon>Bacteria</taxon>
        <taxon>Pseudomonadati</taxon>
        <taxon>Pseudomonadota</taxon>
        <taxon>Gammaproteobacteria</taxon>
        <taxon>Enterobacterales</taxon>
        <taxon>Erwiniaceae</taxon>
        <taxon>Pantoea</taxon>
    </lineage>
</organism>
<sequence>MRSSALLCLLLWVGAVAARNPFVPLTTRACEPPAATPQNWRLQGVAGRAPHFVAWVISPEGKSYRLEPSIPFPVYPWQVAGITARTLTLTAPRRCVKQQIVWVIKGGFYETDRDAAGAYVKHPAAGADQHAEPGI</sequence>
<feature type="chain" id="PRO_5046345758" evidence="1">
    <location>
        <begin position="19"/>
        <end position="135"/>
    </location>
</feature>
<keyword evidence="1" id="KW-0732">Signal</keyword>
<protein>
    <submittedName>
        <fullName evidence="2">DUF2531 family protein</fullName>
    </submittedName>
</protein>
<gene>
    <name evidence="2" type="ORF">JJB79_16925</name>
</gene>
<feature type="signal peptide" evidence="1">
    <location>
        <begin position="1"/>
        <end position="18"/>
    </location>
</feature>
<dbReference type="EMBL" id="JAFCXS010000016">
    <property type="protein sequence ID" value="MBM0749075.1"/>
    <property type="molecule type" value="Genomic_DNA"/>
</dbReference>
<name>A0ABS1ZAT7_9GAMM</name>
<evidence type="ECO:0000313" key="3">
    <source>
        <dbReference type="Proteomes" id="UP000809137"/>
    </source>
</evidence>